<reference evidence="2" key="1">
    <citation type="submission" date="2020-06" db="EMBL/GenBank/DDBJ databases">
        <authorList>
            <consortium name="Plant Systems Biology data submission"/>
        </authorList>
    </citation>
    <scope>NUCLEOTIDE SEQUENCE</scope>
    <source>
        <strain evidence="2">D6</strain>
    </source>
</reference>
<feature type="compositionally biased region" description="Polar residues" evidence="1">
    <location>
        <begin position="580"/>
        <end position="609"/>
    </location>
</feature>
<feature type="region of interest" description="Disordered" evidence="1">
    <location>
        <begin position="1"/>
        <end position="35"/>
    </location>
</feature>
<proteinExistence type="predicted"/>
<feature type="compositionally biased region" description="Low complexity" evidence="1">
    <location>
        <begin position="631"/>
        <end position="643"/>
    </location>
</feature>
<accession>A0A9N8H779</accession>
<protein>
    <submittedName>
        <fullName evidence="2">Uncharacterized protein</fullName>
    </submittedName>
</protein>
<feature type="compositionally biased region" description="Basic and acidic residues" evidence="1">
    <location>
        <begin position="415"/>
        <end position="427"/>
    </location>
</feature>
<feature type="compositionally biased region" description="Basic and acidic residues" evidence="1">
    <location>
        <begin position="162"/>
        <end position="171"/>
    </location>
</feature>
<feature type="region of interest" description="Disordered" evidence="1">
    <location>
        <begin position="513"/>
        <end position="535"/>
    </location>
</feature>
<feature type="compositionally biased region" description="Low complexity" evidence="1">
    <location>
        <begin position="1"/>
        <end position="21"/>
    </location>
</feature>
<evidence type="ECO:0000313" key="3">
    <source>
        <dbReference type="Proteomes" id="UP001153069"/>
    </source>
</evidence>
<dbReference type="Proteomes" id="UP001153069">
    <property type="component" value="Unassembled WGS sequence"/>
</dbReference>
<dbReference type="AlphaFoldDB" id="A0A9N8H779"/>
<name>A0A9N8H779_9STRA</name>
<keyword evidence="3" id="KW-1185">Reference proteome</keyword>
<feature type="region of interest" description="Disordered" evidence="1">
    <location>
        <begin position="156"/>
        <end position="177"/>
    </location>
</feature>
<feature type="region of interest" description="Disordered" evidence="1">
    <location>
        <begin position="414"/>
        <end position="435"/>
    </location>
</feature>
<comment type="caution">
    <text evidence="2">The sequence shown here is derived from an EMBL/GenBank/DDBJ whole genome shotgun (WGS) entry which is preliminary data.</text>
</comment>
<organism evidence="2 3">
    <name type="scientific">Seminavis robusta</name>
    <dbReference type="NCBI Taxonomy" id="568900"/>
    <lineage>
        <taxon>Eukaryota</taxon>
        <taxon>Sar</taxon>
        <taxon>Stramenopiles</taxon>
        <taxon>Ochrophyta</taxon>
        <taxon>Bacillariophyta</taxon>
        <taxon>Bacillariophyceae</taxon>
        <taxon>Bacillariophycidae</taxon>
        <taxon>Naviculales</taxon>
        <taxon>Naviculaceae</taxon>
        <taxon>Seminavis</taxon>
    </lineage>
</organism>
<dbReference type="EMBL" id="CAICTM010000168">
    <property type="protein sequence ID" value="CAB9503561.1"/>
    <property type="molecule type" value="Genomic_DNA"/>
</dbReference>
<evidence type="ECO:0000256" key="1">
    <source>
        <dbReference type="SAM" id="MobiDB-lite"/>
    </source>
</evidence>
<feature type="compositionally biased region" description="Low complexity" evidence="1">
    <location>
        <begin position="189"/>
        <end position="198"/>
    </location>
</feature>
<feature type="region of interest" description="Disordered" evidence="1">
    <location>
        <begin position="259"/>
        <end position="315"/>
    </location>
</feature>
<feature type="region of interest" description="Disordered" evidence="1">
    <location>
        <begin position="775"/>
        <end position="794"/>
    </location>
</feature>
<gene>
    <name evidence="2" type="ORF">SEMRO_169_G075200.1</name>
</gene>
<feature type="compositionally biased region" description="Basic and acidic residues" evidence="1">
    <location>
        <begin position="297"/>
        <end position="312"/>
    </location>
</feature>
<sequence>MLATAAASSRSATSDRSSCCDLGAPSPPSSKSGDLLDITCTEDSFSICDEDAIVGRHNKKNSDDDTVASSVFSTFLLCGDDLQKEPKEFQHNGLALLDHDDFASPAAAVAGARTRLELHRPEQGTNGGSRRYMWRSTQQGIGAIEDDIFSFHQPHPAESMESQEKSHDGNSHHRTNSNSLALLPILPSEESSSSYGSLFDEEDDHTVGGTVDDPQYVPRPTSTTPSLREMASFYSSRDDDDPIPRTSPFEAELELELGEPAFPEPSNEMTLSISKDPEFPGMMPEDNPQRSSPSKYLETEHASSSKLPEKKSSSLRQRLLLNRRIRSDDNQIRSSASTFSFASASSSVVSSVLGARSVPPIFLPRSRTAETMATASTASSVGPSSAATTITAKKEGKNPVMKLLRRTRFSTFRKQQRDYDMEETRVPEDEDEEECPKATVVTPSSTSSRTEMWNATCSNEEDAASDVVDILASLDISLRKRAESELVLGKQHGISHGAGALLPMLAEKMKIKKTNSSDPALEESGETQSDASQDDVFSGVLSDETDTESRCSVASSQDSRCTVDRFLSSPYSRVERGDQPLQQWSSESVSQSGRATSPTSMLSTFSNEQQRSHVWPIQEARSNEPPNYHQSWSGESPPSSTSSIHHYYDHRYPYNHRSSDEGSSMLGSNTSSVGRLYHPADLMRCSSVDTTKASNLGGLGSDRARLLDLQAFVWQQQQQELARLNAPPIDFETPDGDGVIRVQETACEHIDAACEIEVLPKQEFLCGTNSNDNASTGSLHSASTDSFPSTAAEF</sequence>
<evidence type="ECO:0000313" key="2">
    <source>
        <dbReference type="EMBL" id="CAB9503561.1"/>
    </source>
</evidence>
<feature type="region of interest" description="Disordered" evidence="1">
    <location>
        <begin position="572"/>
        <end position="644"/>
    </location>
</feature>
<feature type="region of interest" description="Disordered" evidence="1">
    <location>
        <begin position="189"/>
        <end position="228"/>
    </location>
</feature>